<evidence type="ECO:0000256" key="1">
    <source>
        <dbReference type="ARBA" id="ARBA00004651"/>
    </source>
</evidence>
<evidence type="ECO:0000256" key="3">
    <source>
        <dbReference type="ARBA" id="ARBA00022692"/>
    </source>
</evidence>
<dbReference type="InterPro" id="IPR020846">
    <property type="entry name" value="MFS_dom"/>
</dbReference>
<evidence type="ECO:0000313" key="8">
    <source>
        <dbReference type="EMBL" id="REH37021.1"/>
    </source>
</evidence>
<keyword evidence="9" id="KW-1185">Reference proteome</keyword>
<feature type="transmembrane region" description="Helical" evidence="6">
    <location>
        <begin position="296"/>
        <end position="316"/>
    </location>
</feature>
<keyword evidence="4 6" id="KW-1133">Transmembrane helix</keyword>
<proteinExistence type="predicted"/>
<dbReference type="AlphaFoldDB" id="A0A3E0H2K3"/>
<feature type="transmembrane region" description="Helical" evidence="6">
    <location>
        <begin position="129"/>
        <end position="149"/>
    </location>
</feature>
<protein>
    <submittedName>
        <fullName evidence="8">Sugar phosphate permease</fullName>
    </submittedName>
</protein>
<dbReference type="PANTHER" id="PTHR43124:SF3">
    <property type="entry name" value="CHLORAMPHENICOL EFFLUX PUMP RV0191"/>
    <property type="match status" value="1"/>
</dbReference>
<feature type="transmembrane region" description="Helical" evidence="6">
    <location>
        <begin position="42"/>
        <end position="66"/>
    </location>
</feature>
<dbReference type="InterPro" id="IPR011701">
    <property type="entry name" value="MFS"/>
</dbReference>
<evidence type="ECO:0000256" key="5">
    <source>
        <dbReference type="ARBA" id="ARBA00023136"/>
    </source>
</evidence>
<evidence type="ECO:0000256" key="6">
    <source>
        <dbReference type="SAM" id="Phobius"/>
    </source>
</evidence>
<dbReference type="InterPro" id="IPR050189">
    <property type="entry name" value="MFS_Efflux_Transporters"/>
</dbReference>
<dbReference type="PANTHER" id="PTHR43124">
    <property type="entry name" value="PURINE EFFLUX PUMP PBUE"/>
    <property type="match status" value="1"/>
</dbReference>
<feature type="transmembrane region" description="Helical" evidence="6">
    <location>
        <begin position="328"/>
        <end position="350"/>
    </location>
</feature>
<feature type="transmembrane region" description="Helical" evidence="6">
    <location>
        <begin position="155"/>
        <end position="179"/>
    </location>
</feature>
<dbReference type="Gene3D" id="1.20.1250.20">
    <property type="entry name" value="MFS general substrate transporter like domains"/>
    <property type="match status" value="1"/>
</dbReference>
<organism evidence="8 9">
    <name type="scientific">Kutzneria buriramensis</name>
    <dbReference type="NCBI Taxonomy" id="1045776"/>
    <lineage>
        <taxon>Bacteria</taxon>
        <taxon>Bacillati</taxon>
        <taxon>Actinomycetota</taxon>
        <taxon>Actinomycetes</taxon>
        <taxon>Pseudonocardiales</taxon>
        <taxon>Pseudonocardiaceae</taxon>
        <taxon>Kutzneria</taxon>
    </lineage>
</organism>
<accession>A0A3E0H2K3</accession>
<dbReference type="GO" id="GO:0022857">
    <property type="term" value="F:transmembrane transporter activity"/>
    <property type="evidence" value="ECO:0007669"/>
    <property type="project" value="InterPro"/>
</dbReference>
<feature type="transmembrane region" description="Helical" evidence="6">
    <location>
        <begin position="362"/>
        <end position="381"/>
    </location>
</feature>
<dbReference type="PROSITE" id="PS50850">
    <property type="entry name" value="MFS"/>
    <property type="match status" value="1"/>
</dbReference>
<dbReference type="RefSeq" id="WP_116179186.1">
    <property type="nucleotide sequence ID" value="NZ_CP144375.1"/>
</dbReference>
<dbReference type="GO" id="GO:0005886">
    <property type="term" value="C:plasma membrane"/>
    <property type="evidence" value="ECO:0007669"/>
    <property type="project" value="UniProtKB-SubCell"/>
</dbReference>
<comment type="caution">
    <text evidence="8">The sequence shown here is derived from an EMBL/GenBank/DDBJ whole genome shotgun (WGS) entry which is preliminary data.</text>
</comment>
<keyword evidence="3 6" id="KW-0812">Transmembrane</keyword>
<sequence length="387" mass="40153">MAHRWQLGLVALVQVLVLALWFSASAVAPALRADFALTGTQAVWLTATVQVGFAVGAVVSALANLADRIPPNVLITLSALLGAAATATLALAHAASAVLALRLLTGISLAGVYPPGMKIVVSWFPNARGVALGLLVGALSVGSAAPQLINGLTTLPWRGVLLAAALLAVVGAAISLLLVRSGPAMKPARVPDPRYVVRMFHDRRQRLVNLGYFGHMWELYALWSWLPTYLVASHAVQGRLGVGVAAFLVAGVCGLVGCLAGGYWADRHGRAYVAMLAMLLSAASGLLSTLVFDVPVLFLIVLAVWGATVIADSAQFSAALTEVADQEYVGTALTAQTAIGFLVSVLTIQALPVLADQVGWRLAVPLLAIGPLFGAAAMARLRSLVRA</sequence>
<feature type="transmembrane region" description="Helical" evidence="6">
    <location>
        <begin position="99"/>
        <end position="117"/>
    </location>
</feature>
<reference evidence="8 9" key="1">
    <citation type="submission" date="2018-08" db="EMBL/GenBank/DDBJ databases">
        <title>Genomic Encyclopedia of Archaeal and Bacterial Type Strains, Phase II (KMG-II): from individual species to whole genera.</title>
        <authorList>
            <person name="Goeker M."/>
        </authorList>
    </citation>
    <scope>NUCLEOTIDE SEQUENCE [LARGE SCALE GENOMIC DNA]</scope>
    <source>
        <strain evidence="8 9">DSM 45791</strain>
    </source>
</reference>
<dbReference type="EMBL" id="QUNO01000015">
    <property type="protein sequence ID" value="REH37021.1"/>
    <property type="molecule type" value="Genomic_DNA"/>
</dbReference>
<feature type="transmembrane region" description="Helical" evidence="6">
    <location>
        <begin position="73"/>
        <end position="93"/>
    </location>
</feature>
<feature type="domain" description="Major facilitator superfamily (MFS) profile" evidence="7">
    <location>
        <begin position="1"/>
        <end position="387"/>
    </location>
</feature>
<dbReference type="Proteomes" id="UP000256269">
    <property type="component" value="Unassembled WGS sequence"/>
</dbReference>
<keyword evidence="2" id="KW-1003">Cell membrane</keyword>
<dbReference type="OrthoDB" id="9781976at2"/>
<dbReference type="Pfam" id="PF07690">
    <property type="entry name" value="MFS_1"/>
    <property type="match status" value="1"/>
</dbReference>
<evidence type="ECO:0000259" key="7">
    <source>
        <dbReference type="PROSITE" id="PS50850"/>
    </source>
</evidence>
<dbReference type="InterPro" id="IPR036259">
    <property type="entry name" value="MFS_trans_sf"/>
</dbReference>
<feature type="transmembrane region" description="Helical" evidence="6">
    <location>
        <begin position="238"/>
        <end position="264"/>
    </location>
</feature>
<feature type="transmembrane region" description="Helical" evidence="6">
    <location>
        <begin position="271"/>
        <end position="290"/>
    </location>
</feature>
<evidence type="ECO:0000256" key="4">
    <source>
        <dbReference type="ARBA" id="ARBA00022989"/>
    </source>
</evidence>
<feature type="transmembrane region" description="Helical" evidence="6">
    <location>
        <begin position="207"/>
        <end position="226"/>
    </location>
</feature>
<comment type="subcellular location">
    <subcellularLocation>
        <location evidence="1">Cell membrane</location>
        <topology evidence="1">Multi-pass membrane protein</topology>
    </subcellularLocation>
</comment>
<gene>
    <name evidence="8" type="ORF">BCF44_11525</name>
</gene>
<evidence type="ECO:0000256" key="2">
    <source>
        <dbReference type="ARBA" id="ARBA00022475"/>
    </source>
</evidence>
<dbReference type="SUPFAM" id="SSF103473">
    <property type="entry name" value="MFS general substrate transporter"/>
    <property type="match status" value="1"/>
</dbReference>
<keyword evidence="5 6" id="KW-0472">Membrane</keyword>
<evidence type="ECO:0000313" key="9">
    <source>
        <dbReference type="Proteomes" id="UP000256269"/>
    </source>
</evidence>
<name>A0A3E0H2K3_9PSEU</name>